<protein>
    <recommendedName>
        <fullName evidence="2">PAS domain-containing protein</fullName>
    </recommendedName>
</protein>
<evidence type="ECO:0000256" key="1">
    <source>
        <dbReference type="ARBA" id="ARBA00022801"/>
    </source>
</evidence>
<dbReference type="InterPro" id="IPR035965">
    <property type="entry name" value="PAS-like_dom_sf"/>
</dbReference>
<dbReference type="CDD" id="cd00130">
    <property type="entry name" value="PAS"/>
    <property type="match status" value="1"/>
</dbReference>
<dbReference type="InterPro" id="IPR001932">
    <property type="entry name" value="PPM-type_phosphatase-like_dom"/>
</dbReference>
<keyword evidence="1" id="KW-0378">Hydrolase</keyword>
<dbReference type="InterPro" id="IPR013656">
    <property type="entry name" value="PAS_4"/>
</dbReference>
<dbReference type="Gene3D" id="3.60.40.10">
    <property type="entry name" value="PPM-type phosphatase domain"/>
    <property type="match status" value="1"/>
</dbReference>
<dbReference type="PROSITE" id="PS50112">
    <property type="entry name" value="PAS"/>
    <property type="match status" value="1"/>
</dbReference>
<dbReference type="NCBIfam" id="TIGR00229">
    <property type="entry name" value="sensory_box"/>
    <property type="match status" value="1"/>
</dbReference>
<dbReference type="Gene3D" id="3.30.450.20">
    <property type="entry name" value="PAS domain"/>
    <property type="match status" value="1"/>
</dbReference>
<proteinExistence type="predicted"/>
<evidence type="ECO:0000259" key="2">
    <source>
        <dbReference type="PROSITE" id="PS50112"/>
    </source>
</evidence>
<reference evidence="3" key="1">
    <citation type="submission" date="2022-12" db="EMBL/GenBank/DDBJ databases">
        <title>Reference genome sequencing for broad-spectrum identification of bacterial and archaeal isolates by mass spectrometry.</title>
        <authorList>
            <person name="Sekiguchi Y."/>
            <person name="Tourlousse D.M."/>
        </authorList>
    </citation>
    <scope>NUCLEOTIDE SEQUENCE</scope>
    <source>
        <strain evidence="3">H2</strain>
    </source>
</reference>
<dbReference type="SUPFAM" id="SSF81606">
    <property type="entry name" value="PP2C-like"/>
    <property type="match status" value="1"/>
</dbReference>
<dbReference type="InterPro" id="IPR036457">
    <property type="entry name" value="PPM-type-like_dom_sf"/>
</dbReference>
<dbReference type="Proteomes" id="UP001144352">
    <property type="component" value="Unassembled WGS sequence"/>
</dbReference>
<sequence length="369" mass="40946">MLMTDFPIELSILDSVNEGLYVCDTDRRIVYWSKSAERITNWSPENVVGRKCMDNILSHVDKDGRSLCGEEFCPLYRCMVTDQASSAPVIVIGQTRTGERKPMAVYVAPLHDENGQVIGGIETFLDFSEPFADLERAKRIQTLSLDHNLPQDSRFSFSPFYLPYDMIGGDYFAIRQLDADHYGFLLADVMGHGVAAALYTMHLSSLWSRHYQLLRQPAEFAGILNGELCRVVHDESFATAVCGILNAAERSMRIVSAGGPPLLLVRADGRAEQVPAHGLPFGMIDNVDYDESDFTCAAGDSLLMFTDGAVEISSASGRMLGTEGLLGILRSQGYPEEQIVLKRLHEALLKYSSGVRLDDDMTLLEIRFP</sequence>
<dbReference type="SMART" id="SM00091">
    <property type="entry name" value="PAS"/>
    <property type="match status" value="1"/>
</dbReference>
<dbReference type="InterPro" id="IPR052016">
    <property type="entry name" value="Bact_Sigma-Reg"/>
</dbReference>
<feature type="domain" description="PAS" evidence="2">
    <location>
        <begin position="12"/>
        <end position="57"/>
    </location>
</feature>
<dbReference type="RefSeq" id="WP_214186131.1">
    <property type="nucleotide sequence ID" value="NZ_BSDS01000001.1"/>
</dbReference>
<gene>
    <name evidence="3" type="ORF">GHYDROH2_16140</name>
</gene>
<name>A0A9W6LBN6_9BACT</name>
<dbReference type="Pfam" id="PF08448">
    <property type="entry name" value="PAS_4"/>
    <property type="match status" value="1"/>
</dbReference>
<dbReference type="Pfam" id="PF07228">
    <property type="entry name" value="SpoIIE"/>
    <property type="match status" value="1"/>
</dbReference>
<dbReference type="InterPro" id="IPR000014">
    <property type="entry name" value="PAS"/>
</dbReference>
<comment type="caution">
    <text evidence="3">The sequence shown here is derived from an EMBL/GenBank/DDBJ whole genome shotgun (WGS) entry which is preliminary data.</text>
</comment>
<dbReference type="PANTHER" id="PTHR43156:SF2">
    <property type="entry name" value="STAGE II SPORULATION PROTEIN E"/>
    <property type="match status" value="1"/>
</dbReference>
<keyword evidence="4" id="KW-1185">Reference proteome</keyword>
<dbReference type="PANTHER" id="PTHR43156">
    <property type="entry name" value="STAGE II SPORULATION PROTEIN E-RELATED"/>
    <property type="match status" value="1"/>
</dbReference>
<accession>A0A9W6LBN6</accession>
<dbReference type="EMBL" id="BSDS01000001">
    <property type="protein sequence ID" value="GLI38113.1"/>
    <property type="molecule type" value="Genomic_DNA"/>
</dbReference>
<evidence type="ECO:0000313" key="3">
    <source>
        <dbReference type="EMBL" id="GLI38113.1"/>
    </source>
</evidence>
<dbReference type="AlphaFoldDB" id="A0A9W6LBN6"/>
<dbReference type="SMART" id="SM00331">
    <property type="entry name" value="PP2C_SIG"/>
    <property type="match status" value="1"/>
</dbReference>
<dbReference type="SUPFAM" id="SSF55785">
    <property type="entry name" value="PYP-like sensor domain (PAS domain)"/>
    <property type="match status" value="1"/>
</dbReference>
<evidence type="ECO:0000313" key="4">
    <source>
        <dbReference type="Proteomes" id="UP001144352"/>
    </source>
</evidence>
<organism evidence="3 4">
    <name type="scientific">Geobacter hydrogenophilus</name>
    <dbReference type="NCBI Taxonomy" id="40983"/>
    <lineage>
        <taxon>Bacteria</taxon>
        <taxon>Pseudomonadati</taxon>
        <taxon>Thermodesulfobacteriota</taxon>
        <taxon>Desulfuromonadia</taxon>
        <taxon>Geobacterales</taxon>
        <taxon>Geobacteraceae</taxon>
        <taxon>Geobacter</taxon>
    </lineage>
</organism>
<dbReference type="GO" id="GO:0016791">
    <property type="term" value="F:phosphatase activity"/>
    <property type="evidence" value="ECO:0007669"/>
    <property type="project" value="TreeGrafter"/>
</dbReference>